<gene>
    <name evidence="1" type="ORF">BC781_1273</name>
</gene>
<dbReference type="EMBL" id="QGDO01000027">
    <property type="protein sequence ID" value="PWJ30596.1"/>
    <property type="molecule type" value="Genomic_DNA"/>
</dbReference>
<accession>A0A315ZDX2</accession>
<dbReference type="RefSeq" id="WP_109623344.1">
    <property type="nucleotide sequence ID" value="NZ_QGDO01000027.1"/>
</dbReference>
<proteinExistence type="predicted"/>
<name>A0A315ZDX2_SEDFL</name>
<reference evidence="1 2" key="1">
    <citation type="submission" date="2018-03" db="EMBL/GenBank/DDBJ databases">
        <title>Genomic Encyclopedia of Archaeal and Bacterial Type Strains, Phase II (KMG-II): from individual species to whole genera.</title>
        <authorList>
            <person name="Goeker M."/>
        </authorList>
    </citation>
    <scope>NUCLEOTIDE SEQUENCE [LARGE SCALE GENOMIC DNA]</scope>
    <source>
        <strain evidence="1 2">DSM 28229</strain>
    </source>
</reference>
<protein>
    <recommendedName>
        <fullName evidence="3">DUF4304 domain-containing protein</fullName>
    </recommendedName>
</protein>
<sequence>MKSNLDGKKTVQLYDDLKPGVRIDKLMVEFLSPILEPNGFKYLKSKREFRKKGEFFNFHLSWYGRKFNEGNRSVEFDIFINSYSPKYRKWEMEFYQLDKNWGNSIDGTRVDNIDGWDKEFYNLGWYDLVKYNNIKLMEKVVQNTKNAGFNFFQNYNSLDLAIKKLKEYPIKNLEKIVDFYILQDKWKEAFDFFENNKQWHEDQEKLEGSDPNSHYSMNRRIPFELRKEKLKNWLQQGA</sequence>
<comment type="caution">
    <text evidence="1">The sequence shown here is derived from an EMBL/GenBank/DDBJ whole genome shotgun (WGS) entry which is preliminary data.</text>
</comment>
<organism evidence="1 2">
    <name type="scientific">Sediminitomix flava</name>
    <dbReference type="NCBI Taxonomy" id="379075"/>
    <lineage>
        <taxon>Bacteria</taxon>
        <taxon>Pseudomonadati</taxon>
        <taxon>Bacteroidota</taxon>
        <taxon>Cytophagia</taxon>
        <taxon>Cytophagales</taxon>
        <taxon>Flammeovirgaceae</taxon>
        <taxon>Sediminitomix</taxon>
    </lineage>
</organism>
<evidence type="ECO:0008006" key="3">
    <source>
        <dbReference type="Google" id="ProtNLM"/>
    </source>
</evidence>
<evidence type="ECO:0000313" key="2">
    <source>
        <dbReference type="Proteomes" id="UP000245535"/>
    </source>
</evidence>
<dbReference type="AlphaFoldDB" id="A0A315ZDX2"/>
<evidence type="ECO:0000313" key="1">
    <source>
        <dbReference type="EMBL" id="PWJ30596.1"/>
    </source>
</evidence>
<dbReference type="Proteomes" id="UP000245535">
    <property type="component" value="Unassembled WGS sequence"/>
</dbReference>
<keyword evidence="2" id="KW-1185">Reference proteome</keyword>
<dbReference type="OrthoDB" id="1491280at2"/>